<comment type="caution">
    <text evidence="1">The sequence shown here is derived from an EMBL/GenBank/DDBJ whole genome shotgun (WGS) entry which is preliminary data.</text>
</comment>
<accession>A0A0F9NC15</accession>
<reference evidence="1" key="1">
    <citation type="journal article" date="2015" name="Nature">
        <title>Complex archaea that bridge the gap between prokaryotes and eukaryotes.</title>
        <authorList>
            <person name="Spang A."/>
            <person name="Saw J.H."/>
            <person name="Jorgensen S.L."/>
            <person name="Zaremba-Niedzwiedzka K."/>
            <person name="Martijn J."/>
            <person name="Lind A.E."/>
            <person name="van Eijk R."/>
            <person name="Schleper C."/>
            <person name="Guy L."/>
            <person name="Ettema T.J."/>
        </authorList>
    </citation>
    <scope>NUCLEOTIDE SEQUENCE</scope>
</reference>
<name>A0A0F9NC15_9ZZZZ</name>
<gene>
    <name evidence="1" type="ORF">LCGC14_0984890</name>
</gene>
<evidence type="ECO:0000313" key="1">
    <source>
        <dbReference type="EMBL" id="KKN15544.1"/>
    </source>
</evidence>
<dbReference type="EMBL" id="LAZR01003701">
    <property type="protein sequence ID" value="KKN15544.1"/>
    <property type="molecule type" value="Genomic_DNA"/>
</dbReference>
<protein>
    <submittedName>
        <fullName evidence="1">Uncharacterized protein</fullName>
    </submittedName>
</protein>
<dbReference type="AlphaFoldDB" id="A0A0F9NC15"/>
<proteinExistence type="predicted"/>
<organism evidence="1">
    <name type="scientific">marine sediment metagenome</name>
    <dbReference type="NCBI Taxonomy" id="412755"/>
    <lineage>
        <taxon>unclassified sequences</taxon>
        <taxon>metagenomes</taxon>
        <taxon>ecological metagenomes</taxon>
    </lineage>
</organism>
<sequence length="85" mass="9039">MEHTPGPWVWGTSPEADHYFVYQDKPGATAAVALVNGLGDTHLIAAAPDLLEACEVVLKKLPDGIANSYLSLKTQLQNAIAKAKP</sequence>